<reference evidence="2" key="1">
    <citation type="journal article" date="2019" name="Int. J. Syst. Evol. Microbiol.">
        <title>The Global Catalogue of Microorganisms (GCM) 10K type strain sequencing project: providing services to taxonomists for standard genome sequencing and annotation.</title>
        <authorList>
            <consortium name="The Broad Institute Genomics Platform"/>
            <consortium name="The Broad Institute Genome Sequencing Center for Infectious Disease"/>
            <person name="Wu L."/>
            <person name="Ma J."/>
        </authorList>
    </citation>
    <scope>NUCLEOTIDE SEQUENCE [LARGE SCALE GENOMIC DNA]</scope>
    <source>
        <strain evidence="2">JCM 9458</strain>
    </source>
</reference>
<name>A0ABP6SZ21_9ACTN</name>
<protein>
    <submittedName>
        <fullName evidence="1">Uncharacterized protein</fullName>
    </submittedName>
</protein>
<evidence type="ECO:0000313" key="1">
    <source>
        <dbReference type="EMBL" id="GAA3387341.1"/>
    </source>
</evidence>
<accession>A0ABP6SZ21</accession>
<sequence>MTLPPSVAPRPAVKLLADPPALRSWIARYGEQHGSSRFPVASALAFKAYTWALIEVAVGRWVTERRVVDVSPSRVSVSAEPGGEPTLEFLSLHYTVLPDDPIAGESGVSVVESDQALLDVLRRTLVENHLLPAVEAFRSLRGGGPRPLWGTVAQSMGYPAATADPALLPDRADTVRQLLSILPAGVDALVEIAELDEGHGWRPLLLRRTCCYAYTLPAYGQPCLTCCLLDDAGRDAVAAADQVEWRRCGNCAPN</sequence>
<organism evidence="1 2">
    <name type="scientific">Cryptosporangium minutisporangium</name>
    <dbReference type="NCBI Taxonomy" id="113569"/>
    <lineage>
        <taxon>Bacteria</taxon>
        <taxon>Bacillati</taxon>
        <taxon>Actinomycetota</taxon>
        <taxon>Actinomycetes</taxon>
        <taxon>Cryptosporangiales</taxon>
        <taxon>Cryptosporangiaceae</taxon>
        <taxon>Cryptosporangium</taxon>
    </lineage>
</organism>
<evidence type="ECO:0000313" key="2">
    <source>
        <dbReference type="Proteomes" id="UP001501676"/>
    </source>
</evidence>
<gene>
    <name evidence="1" type="ORF">GCM10020369_29480</name>
</gene>
<dbReference type="EMBL" id="BAAAYN010000017">
    <property type="protein sequence ID" value="GAA3387341.1"/>
    <property type="molecule type" value="Genomic_DNA"/>
</dbReference>
<proteinExistence type="predicted"/>
<dbReference type="RefSeq" id="WP_345728616.1">
    <property type="nucleotide sequence ID" value="NZ_BAAAYN010000017.1"/>
</dbReference>
<dbReference type="Proteomes" id="UP001501676">
    <property type="component" value="Unassembled WGS sequence"/>
</dbReference>
<comment type="caution">
    <text evidence="1">The sequence shown here is derived from an EMBL/GenBank/DDBJ whole genome shotgun (WGS) entry which is preliminary data.</text>
</comment>
<keyword evidence="2" id="KW-1185">Reference proteome</keyword>